<proteinExistence type="predicted"/>
<dbReference type="RefSeq" id="WP_274797410.1">
    <property type="nucleotide sequence ID" value="NZ_CP113528.1"/>
</dbReference>
<evidence type="ECO:0000313" key="1">
    <source>
        <dbReference type="EMBL" id="WDV09187.1"/>
    </source>
</evidence>
<reference evidence="1" key="1">
    <citation type="submission" date="2022-11" db="EMBL/GenBank/DDBJ databases">
        <title>Lysinibacillus irui.</title>
        <authorList>
            <person name="Akintayo S.O."/>
        </authorList>
    </citation>
    <scope>NUCLEOTIDE SEQUENCE</scope>
    <source>
        <strain evidence="1">IRB4-01</strain>
        <plasmid evidence="1">unnamed</plasmid>
    </source>
</reference>
<geneLocation type="plasmid" evidence="1 2">
    <name>unnamed</name>
</geneLocation>
<dbReference type="AlphaFoldDB" id="A0AAJ5RRY1"/>
<evidence type="ECO:0008006" key="3">
    <source>
        <dbReference type="Google" id="ProtNLM"/>
    </source>
</evidence>
<keyword evidence="1" id="KW-0614">Plasmid</keyword>
<name>A0AAJ5RRY1_9BACI</name>
<gene>
    <name evidence="1" type="ORF">OU989_23150</name>
</gene>
<evidence type="ECO:0000313" key="2">
    <source>
        <dbReference type="Proteomes" id="UP001219585"/>
    </source>
</evidence>
<dbReference type="Proteomes" id="UP001219585">
    <property type="component" value="Plasmid unnamed"/>
</dbReference>
<dbReference type="KEGG" id="liu:OU989_23150"/>
<protein>
    <recommendedName>
        <fullName evidence="3">MerR family transcriptional regulator</fullName>
    </recommendedName>
</protein>
<sequence>MSEEITKLALVNEGEENAASDVDYLQTWKITEFTEVVNETFKQKHNIELNITVNTLNNYFRELENDDIHYLNRLSGVKIYDQMDLNIAEYIAIRRSKKLNNGITWQLPQIFDAIKRDLPCRPKPEATESSERETSEDITKQLEEFKESFKETLIEIVKHEVGQRNDIQQQLIEMKQANEKQVSRTMVEVVQKQGEFRAQARAEWDKKSPSERLEGLIFKREKIKEREQFIDEYVEKKFMEWIIEQTNS</sequence>
<dbReference type="EMBL" id="CP113528">
    <property type="protein sequence ID" value="WDV09187.1"/>
    <property type="molecule type" value="Genomic_DNA"/>
</dbReference>
<organism evidence="1 2">
    <name type="scientific">Lysinibacillus irui</name>
    <dbReference type="NCBI Taxonomy" id="2998077"/>
    <lineage>
        <taxon>Bacteria</taxon>
        <taxon>Bacillati</taxon>
        <taxon>Bacillota</taxon>
        <taxon>Bacilli</taxon>
        <taxon>Bacillales</taxon>
        <taxon>Bacillaceae</taxon>
        <taxon>Lysinibacillus</taxon>
    </lineage>
</organism>
<accession>A0AAJ5RRY1</accession>